<sequence length="272" mass="29509">MAILRSNYNLKPPLLEILPASPVLVYNWQVLQVILSVTAISLIPVLVGLLSSSIPAVKTKLLPFFVSFAAGVMLGNTFFDLLPESLEGFGSSDVMFAALLGIVFFYLMEKYLLWHSHTYKAPRNKNTSLLVMLGDTLHNFIDGIVIAGAFLASPLLGLTTALSIALHEIPQEIADFSILLESGYKPKKAILFNFISGLVALIGAVGGYMFLSIAVLAVPYFMAFAGGMFIYIACSDLIPKTHEWDKVDFSVSKVIWFIGGIASIKLLSGLIG</sequence>
<evidence type="ECO:0000256" key="4">
    <source>
        <dbReference type="ARBA" id="ARBA00023136"/>
    </source>
</evidence>
<dbReference type="Proteomes" id="UP000034783">
    <property type="component" value="Unassembled WGS sequence"/>
</dbReference>
<dbReference type="PANTHER" id="PTHR16950:SF16">
    <property type="entry name" value="ZINC TRANSPORTER ZIP13"/>
    <property type="match status" value="1"/>
</dbReference>
<evidence type="ECO:0000256" key="3">
    <source>
        <dbReference type="ARBA" id="ARBA00022989"/>
    </source>
</evidence>
<dbReference type="EMBL" id="LCJD01000013">
    <property type="protein sequence ID" value="KKT69760.1"/>
    <property type="molecule type" value="Genomic_DNA"/>
</dbReference>
<proteinExistence type="predicted"/>
<protein>
    <submittedName>
        <fullName evidence="6">Zinc/iron permease</fullName>
    </submittedName>
</protein>
<dbReference type="PANTHER" id="PTHR16950">
    <property type="entry name" value="ZINC TRANSPORTER SLC39A7 HISTIDINE-RICH MEMBRANE PROTEIN KE4"/>
    <property type="match status" value="1"/>
</dbReference>
<dbReference type="AlphaFoldDB" id="A0A0G1JEM5"/>
<evidence type="ECO:0000256" key="2">
    <source>
        <dbReference type="ARBA" id="ARBA00022692"/>
    </source>
</evidence>
<keyword evidence="2 5" id="KW-0812">Transmembrane</keyword>
<keyword evidence="3 5" id="KW-1133">Transmembrane helix</keyword>
<dbReference type="Pfam" id="PF02535">
    <property type="entry name" value="Zip"/>
    <property type="match status" value="1"/>
</dbReference>
<evidence type="ECO:0000256" key="1">
    <source>
        <dbReference type="ARBA" id="ARBA00004141"/>
    </source>
</evidence>
<evidence type="ECO:0000313" key="6">
    <source>
        <dbReference type="EMBL" id="KKT69760.1"/>
    </source>
</evidence>
<feature type="transmembrane region" description="Helical" evidence="5">
    <location>
        <begin position="94"/>
        <end position="113"/>
    </location>
</feature>
<feature type="transmembrane region" description="Helical" evidence="5">
    <location>
        <begin position="190"/>
        <end position="211"/>
    </location>
</feature>
<name>A0A0G1JEM5_UNCKA</name>
<comment type="caution">
    <text evidence="6">The sequence shown here is derived from an EMBL/GenBank/DDBJ whole genome shotgun (WGS) entry which is preliminary data.</text>
</comment>
<keyword evidence="4 5" id="KW-0472">Membrane</keyword>
<gene>
    <name evidence="6" type="ORF">UW65_C0013G0010</name>
</gene>
<dbReference type="GO" id="GO:0046873">
    <property type="term" value="F:metal ion transmembrane transporter activity"/>
    <property type="evidence" value="ECO:0007669"/>
    <property type="project" value="InterPro"/>
</dbReference>
<evidence type="ECO:0000256" key="5">
    <source>
        <dbReference type="SAM" id="Phobius"/>
    </source>
</evidence>
<feature type="transmembrane region" description="Helical" evidence="5">
    <location>
        <begin position="217"/>
        <end position="234"/>
    </location>
</feature>
<dbReference type="InterPro" id="IPR003689">
    <property type="entry name" value="ZIP"/>
</dbReference>
<feature type="transmembrane region" description="Helical" evidence="5">
    <location>
        <begin position="28"/>
        <end position="49"/>
    </location>
</feature>
<dbReference type="GO" id="GO:0016020">
    <property type="term" value="C:membrane"/>
    <property type="evidence" value="ECO:0007669"/>
    <property type="project" value="UniProtKB-SubCell"/>
</dbReference>
<feature type="transmembrane region" description="Helical" evidence="5">
    <location>
        <begin position="254"/>
        <end position="271"/>
    </location>
</feature>
<accession>A0A0G1JEM5</accession>
<comment type="subcellular location">
    <subcellularLocation>
        <location evidence="1">Membrane</location>
        <topology evidence="1">Multi-pass membrane protein</topology>
    </subcellularLocation>
</comment>
<evidence type="ECO:0000313" key="7">
    <source>
        <dbReference type="Proteomes" id="UP000034783"/>
    </source>
</evidence>
<organism evidence="6 7">
    <name type="scientific">candidate division WWE3 bacterium GW2011_GWB1_44_4</name>
    <dbReference type="NCBI Taxonomy" id="1619116"/>
    <lineage>
        <taxon>Bacteria</taxon>
        <taxon>Katanobacteria</taxon>
    </lineage>
</organism>
<feature type="transmembrane region" description="Helical" evidence="5">
    <location>
        <begin position="61"/>
        <end position="82"/>
    </location>
</feature>
<reference evidence="6 7" key="1">
    <citation type="journal article" date="2015" name="Nature">
        <title>rRNA introns, odd ribosomes, and small enigmatic genomes across a large radiation of phyla.</title>
        <authorList>
            <person name="Brown C.T."/>
            <person name="Hug L.A."/>
            <person name="Thomas B.C."/>
            <person name="Sharon I."/>
            <person name="Castelle C.J."/>
            <person name="Singh A."/>
            <person name="Wilkins M.J."/>
            <person name="Williams K.H."/>
            <person name="Banfield J.F."/>
        </authorList>
    </citation>
    <scope>NUCLEOTIDE SEQUENCE [LARGE SCALE GENOMIC DNA]</scope>
</reference>